<evidence type="ECO:0000313" key="1">
    <source>
        <dbReference type="EMBL" id="QST86651.1"/>
    </source>
</evidence>
<reference evidence="1" key="2">
    <citation type="submission" date="2020-01" db="EMBL/GenBank/DDBJ databases">
        <authorList>
            <person name="Algora L."/>
            <person name="Schniete J.K."/>
            <person name="MacFadyen A."/>
            <person name="Hoskisson P.A."/>
            <person name="Hunter I.S."/>
            <person name="Herron P.R."/>
        </authorList>
    </citation>
    <scope>NUCLEOTIDE SEQUENCE</scope>
    <source>
        <strain evidence="1">ATCC 10970</strain>
        <plasmid evidence="1">pSRP1</plasmid>
    </source>
</reference>
<gene>
    <name evidence="1" type="ORF">SRIM_041290</name>
</gene>
<dbReference type="AlphaFoldDB" id="A0A8A1V578"/>
<geneLocation type="plasmid" evidence="1 2">
    <name>pSRP1</name>
</geneLocation>
<name>A0A8A1V578_STRR1</name>
<dbReference type="EMBL" id="CP048262">
    <property type="protein sequence ID" value="QST86651.1"/>
    <property type="molecule type" value="Genomic_DNA"/>
</dbReference>
<reference evidence="1" key="1">
    <citation type="submission" date="2012-12" db="EMBL/GenBank/DDBJ databases">
        <authorList>
            <person name="Pethick F.E."/>
            <person name="MacFadyen A.C."/>
            <person name="Tang Z."/>
            <person name="Sangal V."/>
            <person name="Tze-Tze L."/>
            <person name="Chu J."/>
            <person name="Guo M."/>
            <person name="Kirby R."/>
            <person name="Hoskisson P.A."/>
            <person name="Herron P.R."/>
            <person name="Hunter I.S."/>
        </authorList>
    </citation>
    <scope>NUCLEOTIDE SEQUENCE</scope>
    <source>
        <strain evidence="1">ATCC 10970</strain>
        <plasmid evidence="1">pSRP1</plasmid>
    </source>
</reference>
<protein>
    <submittedName>
        <fullName evidence="1">Uncharacterized protein</fullName>
    </submittedName>
</protein>
<proteinExistence type="predicted"/>
<reference evidence="1" key="3">
    <citation type="journal article" date="2021" name="bioRxiv">
        <title>Bilateral symmetry of linear streptomycete chromosomes.</title>
        <authorList>
            <person name="Algora-Gallardo L."/>
            <person name="Schniete J.K."/>
            <person name="Mark D.R."/>
            <person name="Hunter I.S."/>
            <person name="Herron P.R."/>
        </authorList>
    </citation>
    <scope>NUCLEOTIDE SEQUENCE</scope>
    <source>
        <strain evidence="1">ATCC 10970</strain>
        <plasmid evidence="1">pSRP1</plasmid>
    </source>
</reference>
<organism evidence="1 2">
    <name type="scientific">Streptomyces rimosus subsp. rimosus (strain ATCC 10970 / DSM 40260 / JCM 4667 / NRRL 2234)</name>
    <dbReference type="NCBI Taxonomy" id="1265868"/>
    <lineage>
        <taxon>Bacteria</taxon>
        <taxon>Bacillati</taxon>
        <taxon>Actinomycetota</taxon>
        <taxon>Actinomycetes</taxon>
        <taxon>Kitasatosporales</taxon>
        <taxon>Streptomycetaceae</taxon>
        <taxon>Streptomyces</taxon>
    </lineage>
</organism>
<sequence length="155" mass="15741">MDHVDGADAVELVPAAADVQVAAGHHDHRSDVVLYVLDDAEVGSRDEGATAVDAARALDVGDERTTGVPVQVGVTNRIGRGAGLIGRTNGDLGFRTAGVAPDGDGAARAQKLGVDQDGAGLLSGQGTNRHEELLCESDGAVGWERSVAVRRPAGA</sequence>
<dbReference type="Proteomes" id="UP000011074">
    <property type="component" value="Plasmid pSRP1"/>
</dbReference>
<evidence type="ECO:0000313" key="2">
    <source>
        <dbReference type="Proteomes" id="UP000011074"/>
    </source>
</evidence>
<keyword evidence="1" id="KW-0614">Plasmid</keyword>
<accession>A0A8A1V578</accession>